<feature type="domain" description="Sm" evidence="11">
    <location>
        <begin position="6"/>
        <end position="78"/>
    </location>
</feature>
<evidence type="ECO:0000256" key="10">
    <source>
        <dbReference type="SAM" id="MobiDB-lite"/>
    </source>
</evidence>
<evidence type="ECO:0000259" key="11">
    <source>
        <dbReference type="PROSITE" id="PS52002"/>
    </source>
</evidence>
<evidence type="ECO:0000313" key="12">
    <source>
        <dbReference type="EMBL" id="GCA63222.1"/>
    </source>
</evidence>
<evidence type="ECO:0000256" key="4">
    <source>
        <dbReference type="ARBA" id="ARBA00022490"/>
    </source>
</evidence>
<comment type="subcellular location">
    <subcellularLocation>
        <location evidence="2">Cytoplasm</location>
        <location evidence="2">Cytosol</location>
    </subcellularLocation>
    <subcellularLocation>
        <location evidence="1 9">Nucleus</location>
    </subcellularLocation>
</comment>
<dbReference type="InterPro" id="IPR001163">
    <property type="entry name" value="Sm_dom_euk/arc"/>
</dbReference>
<evidence type="ECO:0000256" key="2">
    <source>
        <dbReference type="ARBA" id="ARBA00004514"/>
    </source>
</evidence>
<keyword evidence="13" id="KW-1185">Reference proteome</keyword>
<evidence type="ECO:0000256" key="9">
    <source>
        <dbReference type="RuleBase" id="RU365050"/>
    </source>
</evidence>
<comment type="caution">
    <text evidence="12">The sequence shown here is derived from an EMBL/GenBank/DDBJ whole genome shotgun (WGS) entry which is preliminary data.</text>
</comment>
<dbReference type="PANTHER" id="PTHR23338">
    <property type="entry name" value="SMALL NUCLEAR RIBONUCLEOPROTEIN SM"/>
    <property type="match status" value="1"/>
</dbReference>
<dbReference type="OrthoDB" id="6425924at2759"/>
<accession>A0A391P4K4</accession>
<dbReference type="Proteomes" id="UP000265618">
    <property type="component" value="Unassembled WGS sequence"/>
</dbReference>
<keyword evidence="4" id="KW-0963">Cytoplasm</keyword>
<dbReference type="FunFam" id="2.30.30.100:FF:000002">
    <property type="entry name" value="Small nuclear ribonucleoprotein Sm D3"/>
    <property type="match status" value="1"/>
</dbReference>
<sequence>MSTVTVPVSLFHEAEGFVITIECRNGDLFRGTLMNHEDNFNCRLVDVTQTTASGEVHQMAHMFLRGSQIRFISVPPMLQNSPLFKRAGAKGLHRGTDQEGDDGSKPHGRR</sequence>
<organism evidence="12 13">
    <name type="scientific">Kipferlia bialata</name>
    <dbReference type="NCBI Taxonomy" id="797122"/>
    <lineage>
        <taxon>Eukaryota</taxon>
        <taxon>Metamonada</taxon>
        <taxon>Carpediemonas-like organisms</taxon>
        <taxon>Kipferlia</taxon>
    </lineage>
</organism>
<evidence type="ECO:0000256" key="3">
    <source>
        <dbReference type="ARBA" id="ARBA00008146"/>
    </source>
</evidence>
<feature type="compositionally biased region" description="Basic and acidic residues" evidence="10">
    <location>
        <begin position="94"/>
        <end position="110"/>
    </location>
</feature>
<keyword evidence="5 9" id="KW-0507">mRNA processing</keyword>
<evidence type="ECO:0000256" key="1">
    <source>
        <dbReference type="ARBA" id="ARBA00004123"/>
    </source>
</evidence>
<evidence type="ECO:0000256" key="7">
    <source>
        <dbReference type="ARBA" id="ARBA00023242"/>
    </source>
</evidence>
<dbReference type="CDD" id="cd01721">
    <property type="entry name" value="Sm_D3"/>
    <property type="match status" value="1"/>
</dbReference>
<feature type="region of interest" description="Disordered" evidence="10">
    <location>
        <begin position="83"/>
        <end position="110"/>
    </location>
</feature>
<evidence type="ECO:0000256" key="8">
    <source>
        <dbReference type="ARBA" id="ARBA00023274"/>
    </source>
</evidence>
<dbReference type="GO" id="GO:0000387">
    <property type="term" value="P:spliceosomal snRNP assembly"/>
    <property type="evidence" value="ECO:0007669"/>
    <property type="project" value="UniProtKB-UniRule"/>
</dbReference>
<proteinExistence type="inferred from homology"/>
<dbReference type="SMART" id="SM00651">
    <property type="entry name" value="Sm"/>
    <property type="match status" value="1"/>
</dbReference>
<dbReference type="PROSITE" id="PS52002">
    <property type="entry name" value="SM"/>
    <property type="match status" value="1"/>
</dbReference>
<name>A0A391P4K4_9EUKA</name>
<comment type="similarity">
    <text evidence="3 9">Belongs to the snRNP core protein family.</text>
</comment>
<dbReference type="Pfam" id="PF01423">
    <property type="entry name" value="LSM"/>
    <property type="match status" value="1"/>
</dbReference>
<evidence type="ECO:0000256" key="6">
    <source>
        <dbReference type="ARBA" id="ARBA00023187"/>
    </source>
</evidence>
<gene>
    <name evidence="12" type="ORF">KIPB_008625</name>
</gene>
<dbReference type="GO" id="GO:0005829">
    <property type="term" value="C:cytosol"/>
    <property type="evidence" value="ECO:0007669"/>
    <property type="project" value="UniProtKB-SubCell"/>
</dbReference>
<dbReference type="AlphaFoldDB" id="A0A391P4K4"/>
<dbReference type="GO" id="GO:0003723">
    <property type="term" value="F:RNA binding"/>
    <property type="evidence" value="ECO:0007669"/>
    <property type="project" value="InterPro"/>
</dbReference>
<reference evidence="12 13" key="1">
    <citation type="journal article" date="2018" name="PLoS ONE">
        <title>The draft genome of Kipferlia bialata reveals reductive genome evolution in fornicate parasites.</title>
        <authorList>
            <person name="Tanifuji G."/>
            <person name="Takabayashi S."/>
            <person name="Kume K."/>
            <person name="Takagi M."/>
            <person name="Nakayama T."/>
            <person name="Kamikawa R."/>
            <person name="Inagaki Y."/>
            <person name="Hashimoto T."/>
        </authorList>
    </citation>
    <scope>NUCLEOTIDE SEQUENCE [LARGE SCALE GENOMIC DNA]</scope>
    <source>
        <strain evidence="12">NY0173</strain>
    </source>
</reference>
<dbReference type="EMBL" id="BDIP01002714">
    <property type="protein sequence ID" value="GCA63222.1"/>
    <property type="molecule type" value="Genomic_DNA"/>
</dbReference>
<evidence type="ECO:0000313" key="13">
    <source>
        <dbReference type="Proteomes" id="UP000265618"/>
    </source>
</evidence>
<keyword evidence="7 9" id="KW-0539">Nucleus</keyword>
<dbReference type="GO" id="GO:0005681">
    <property type="term" value="C:spliceosomal complex"/>
    <property type="evidence" value="ECO:0007669"/>
    <property type="project" value="InterPro"/>
</dbReference>
<protein>
    <recommendedName>
        <fullName evidence="9">Small nuclear ribonucleoprotein Sm D3</fullName>
        <shortName evidence="9">Sm-D3</shortName>
    </recommendedName>
    <alternativeName>
        <fullName evidence="9">snRNP core protein D3</fullName>
    </alternativeName>
</protein>
<dbReference type="Gene3D" id="2.30.30.100">
    <property type="match status" value="1"/>
</dbReference>
<dbReference type="SUPFAM" id="SSF50182">
    <property type="entry name" value="Sm-like ribonucleoproteins"/>
    <property type="match status" value="1"/>
</dbReference>
<dbReference type="InterPro" id="IPR034099">
    <property type="entry name" value="SmD3"/>
</dbReference>
<keyword evidence="8 9" id="KW-0687">Ribonucleoprotein</keyword>
<evidence type="ECO:0000256" key="5">
    <source>
        <dbReference type="ARBA" id="ARBA00022664"/>
    </source>
</evidence>
<dbReference type="InterPro" id="IPR010920">
    <property type="entry name" value="LSM_dom_sf"/>
</dbReference>
<keyword evidence="6 9" id="KW-0508">mRNA splicing</keyword>
<dbReference type="InterPro" id="IPR027141">
    <property type="entry name" value="LSm4/Sm_D1/D3"/>
</dbReference>
<dbReference type="InterPro" id="IPR047575">
    <property type="entry name" value="Sm"/>
</dbReference>